<organism evidence="2 3">
    <name type="scientific">Sphingomonas ginkgonis</name>
    <dbReference type="NCBI Taxonomy" id="2315330"/>
    <lineage>
        <taxon>Bacteria</taxon>
        <taxon>Pseudomonadati</taxon>
        <taxon>Pseudomonadota</taxon>
        <taxon>Alphaproteobacteria</taxon>
        <taxon>Sphingomonadales</taxon>
        <taxon>Sphingomonadaceae</taxon>
        <taxon>Sphingomonas</taxon>
    </lineage>
</organism>
<keyword evidence="1" id="KW-1133">Transmembrane helix</keyword>
<evidence type="ECO:0000256" key="1">
    <source>
        <dbReference type="SAM" id="Phobius"/>
    </source>
</evidence>
<gene>
    <name evidence="2" type="ORF">HMF7854_11145</name>
</gene>
<keyword evidence="3" id="KW-1185">Reference proteome</keyword>
<dbReference type="RefSeq" id="WP_126719160.1">
    <property type="nucleotide sequence ID" value="NZ_RWJF01000001.1"/>
</dbReference>
<name>A0A429VBY2_9SPHN</name>
<feature type="transmembrane region" description="Helical" evidence="1">
    <location>
        <begin position="42"/>
        <end position="59"/>
    </location>
</feature>
<keyword evidence="1" id="KW-0812">Transmembrane</keyword>
<proteinExistence type="predicted"/>
<accession>A0A429VBY2</accession>
<protein>
    <submittedName>
        <fullName evidence="2">Uncharacterized protein</fullName>
    </submittedName>
</protein>
<evidence type="ECO:0000313" key="2">
    <source>
        <dbReference type="EMBL" id="RST31332.1"/>
    </source>
</evidence>
<sequence length="140" mass="15365">MLSMQSPQQLASRRSAMVAGNSLAALVYSVVTVLNYGTQSRFATFAWLVWLACSMLWVFGTPGRFRFTRDQRALVNDEYVRHHQCQAAKFCMTLAVLSLAIASVASLGFISLAPWSTPAALSGSIVATGFYFAWLERTDG</sequence>
<feature type="transmembrane region" description="Helical" evidence="1">
    <location>
        <begin position="90"/>
        <end position="113"/>
    </location>
</feature>
<feature type="transmembrane region" description="Helical" evidence="1">
    <location>
        <begin position="119"/>
        <end position="135"/>
    </location>
</feature>
<dbReference type="EMBL" id="RWJF01000001">
    <property type="protein sequence ID" value="RST31332.1"/>
    <property type="molecule type" value="Genomic_DNA"/>
</dbReference>
<dbReference type="AlphaFoldDB" id="A0A429VBY2"/>
<comment type="caution">
    <text evidence="2">The sequence shown here is derived from an EMBL/GenBank/DDBJ whole genome shotgun (WGS) entry which is preliminary data.</text>
</comment>
<keyword evidence="1" id="KW-0472">Membrane</keyword>
<evidence type="ECO:0000313" key="3">
    <source>
        <dbReference type="Proteomes" id="UP000274661"/>
    </source>
</evidence>
<feature type="transmembrane region" description="Helical" evidence="1">
    <location>
        <begin position="16"/>
        <end position="36"/>
    </location>
</feature>
<dbReference type="Proteomes" id="UP000274661">
    <property type="component" value="Unassembled WGS sequence"/>
</dbReference>
<reference evidence="2 3" key="1">
    <citation type="submission" date="2018-12" db="EMBL/GenBank/DDBJ databases">
        <title>Sphingomonas sp. HMF7854 Genome sequencing and assembly.</title>
        <authorList>
            <person name="Cha I."/>
            <person name="Kang H."/>
            <person name="Kim H."/>
            <person name="Kang J."/>
            <person name="Joh K."/>
        </authorList>
    </citation>
    <scope>NUCLEOTIDE SEQUENCE [LARGE SCALE GENOMIC DNA]</scope>
    <source>
        <strain evidence="2 3">HMF7854</strain>
    </source>
</reference>